<feature type="repeat" description="PPR" evidence="2">
    <location>
        <begin position="291"/>
        <end position="325"/>
    </location>
</feature>
<keyword evidence="1" id="KW-0677">Repeat</keyword>
<name>A0A8T2VCQ2_CERRI</name>
<dbReference type="Gene3D" id="1.25.40.10">
    <property type="entry name" value="Tetratricopeptide repeat domain"/>
    <property type="match status" value="8"/>
</dbReference>
<feature type="repeat" description="PPR" evidence="2">
    <location>
        <begin position="630"/>
        <end position="660"/>
    </location>
</feature>
<evidence type="ECO:0000313" key="3">
    <source>
        <dbReference type="EMBL" id="KAH7442199.1"/>
    </source>
</evidence>
<dbReference type="Pfam" id="PF01535">
    <property type="entry name" value="PPR"/>
    <property type="match status" value="6"/>
</dbReference>
<dbReference type="AlphaFoldDB" id="A0A8T2VCQ2"/>
<dbReference type="PANTHER" id="PTHR47926:SF533">
    <property type="entry name" value="DYW DOMAIN-CONTAINING PROTEIN"/>
    <property type="match status" value="1"/>
</dbReference>
<dbReference type="FunFam" id="1.25.40.10:FF:000090">
    <property type="entry name" value="Pentatricopeptide repeat-containing protein, chloroplastic"/>
    <property type="match status" value="1"/>
</dbReference>
<keyword evidence="4" id="KW-1185">Reference proteome</keyword>
<dbReference type="OrthoDB" id="1903606at2759"/>
<feature type="repeat" description="PPR" evidence="2">
    <location>
        <begin position="661"/>
        <end position="695"/>
    </location>
</feature>
<gene>
    <name evidence="3" type="ORF">KP509_03G076500</name>
</gene>
<evidence type="ECO:0000313" key="4">
    <source>
        <dbReference type="Proteomes" id="UP000825935"/>
    </source>
</evidence>
<dbReference type="PANTHER" id="PTHR47926">
    <property type="entry name" value="PENTATRICOPEPTIDE REPEAT-CONTAINING PROTEIN"/>
    <property type="match status" value="1"/>
</dbReference>
<dbReference type="FunFam" id="1.25.40.10:FF:000343">
    <property type="entry name" value="Pentatricopeptide repeat-containing protein At3g58590"/>
    <property type="match status" value="1"/>
</dbReference>
<protein>
    <recommendedName>
        <fullName evidence="5">Pentatricopeptide repeat-containing protein</fullName>
    </recommendedName>
</protein>
<dbReference type="EMBL" id="CM035408">
    <property type="protein sequence ID" value="KAH7442199.1"/>
    <property type="molecule type" value="Genomic_DNA"/>
</dbReference>
<dbReference type="InterPro" id="IPR011990">
    <property type="entry name" value="TPR-like_helical_dom_sf"/>
</dbReference>
<proteinExistence type="predicted"/>
<feature type="repeat" description="PPR" evidence="2">
    <location>
        <begin position="560"/>
        <end position="594"/>
    </location>
</feature>
<comment type="caution">
    <text evidence="3">The sequence shown here is derived from an EMBL/GenBank/DDBJ whole genome shotgun (WGS) entry which is preliminary data.</text>
</comment>
<feature type="repeat" description="PPR" evidence="2">
    <location>
        <begin position="94"/>
        <end position="128"/>
    </location>
</feature>
<dbReference type="InterPro" id="IPR002885">
    <property type="entry name" value="PPR_rpt"/>
</dbReference>
<accession>A0A8T2VCQ2</accession>
<organism evidence="3 4">
    <name type="scientific">Ceratopteris richardii</name>
    <name type="common">Triangle waterfern</name>
    <dbReference type="NCBI Taxonomy" id="49495"/>
    <lineage>
        <taxon>Eukaryota</taxon>
        <taxon>Viridiplantae</taxon>
        <taxon>Streptophyta</taxon>
        <taxon>Embryophyta</taxon>
        <taxon>Tracheophyta</taxon>
        <taxon>Polypodiopsida</taxon>
        <taxon>Polypodiidae</taxon>
        <taxon>Polypodiales</taxon>
        <taxon>Pteridineae</taxon>
        <taxon>Pteridaceae</taxon>
        <taxon>Parkerioideae</taxon>
        <taxon>Ceratopteris</taxon>
    </lineage>
</organism>
<sequence>MNGCQQLHRRSFSRFAVLCPEESDLSTFITTYISLLRDSSDNKALCNGMCIHHILVEDGLEHIPSLSNAILQMYGKCSSVEMASAFFSQMPTKDHHSWNHMIRAYTRYGQAADASLLFRRMLEEGVVSNSHIYSSLLSVALGSVGLSEGIQVHVRVANSGLLDDVYVGTALVGMYGKCGCLDDAEKMFFRLQIRDVTLWNTMIALYVQHEKGDNALGLFYKMLSEGTSPTIITYLSILSACDISAGKHVHLNWLFHDHKDVVVETAFLNMYGKLGLLDKASRVFVDMGERDTVCWNAIIGAYAQNGEGQMAIQLFQRMCQEALIWDMCSFCTILASCANYEALVEAKRVHALLYTHGYDLDVIVGNVLVNMYGKCGDVKNAWRMFSNSQNRDTVSWNGIIRACSELNDGNTIIHLFEQMIQECVLPDNITIATVIEILSKQGAVSGTVEHIYSVAFSVGLHMDVAVGNALIIAYGGSGRLKQAHNLLNQMPKKDRITYINFLLACASKEILKEGQLVHAEIVATGCDSVLPVATALICMYGKASCLEDAWIVFLKQPEKDAIFWTAMISAVLYNGLAEDALHLFEQMMQQDMKADKATIVSILDACADYVALAAGRCMHDYSMVSAFESDLRVGTALLNMYGRCGMLEDARRVFRDMSKRDIVTWTAIVAAHAQQGHAGEVQKLLDQMREDGVEPNAVTFVGLLNACCYSGLVDEGRQWFRSMKTSYGIVPAVDHYNCMIDLLARAGLMEEAEALVKEMPMTPTSSTWTILLGACKDQFDMGRGGHAAENVLELDPDRASAYVTLSNLCTASGRKSPMVVA</sequence>
<feature type="repeat" description="PPR" evidence="2">
    <location>
        <begin position="392"/>
        <end position="426"/>
    </location>
</feature>
<dbReference type="GO" id="GO:0009451">
    <property type="term" value="P:RNA modification"/>
    <property type="evidence" value="ECO:0007669"/>
    <property type="project" value="InterPro"/>
</dbReference>
<dbReference type="Pfam" id="PF12854">
    <property type="entry name" value="PPR_1"/>
    <property type="match status" value="1"/>
</dbReference>
<dbReference type="GO" id="GO:0003723">
    <property type="term" value="F:RNA binding"/>
    <property type="evidence" value="ECO:0007669"/>
    <property type="project" value="InterPro"/>
</dbReference>
<evidence type="ECO:0008006" key="5">
    <source>
        <dbReference type="Google" id="ProtNLM"/>
    </source>
</evidence>
<evidence type="ECO:0000256" key="1">
    <source>
        <dbReference type="ARBA" id="ARBA00022737"/>
    </source>
</evidence>
<feature type="repeat" description="PPR" evidence="2">
    <location>
        <begin position="696"/>
        <end position="726"/>
    </location>
</feature>
<evidence type="ECO:0000256" key="2">
    <source>
        <dbReference type="PROSITE-ProRule" id="PRU00708"/>
    </source>
</evidence>
<dbReference type="OMA" id="SACACEQ"/>
<dbReference type="Pfam" id="PF13041">
    <property type="entry name" value="PPR_2"/>
    <property type="match status" value="3"/>
</dbReference>
<dbReference type="NCBIfam" id="TIGR00756">
    <property type="entry name" value="PPR"/>
    <property type="match status" value="9"/>
</dbReference>
<feature type="repeat" description="PPR" evidence="2">
    <location>
        <begin position="195"/>
        <end position="229"/>
    </location>
</feature>
<dbReference type="Proteomes" id="UP000825935">
    <property type="component" value="Chromosome 3"/>
</dbReference>
<reference evidence="3" key="1">
    <citation type="submission" date="2021-08" db="EMBL/GenBank/DDBJ databases">
        <title>WGS assembly of Ceratopteris richardii.</title>
        <authorList>
            <person name="Marchant D.B."/>
            <person name="Chen G."/>
            <person name="Jenkins J."/>
            <person name="Shu S."/>
            <person name="Leebens-Mack J."/>
            <person name="Grimwood J."/>
            <person name="Schmutz J."/>
            <person name="Soltis P."/>
            <person name="Soltis D."/>
            <person name="Chen Z.-H."/>
        </authorList>
    </citation>
    <scope>NUCLEOTIDE SEQUENCE</scope>
    <source>
        <strain evidence="3">Whitten #5841</strain>
        <tissue evidence="3">Leaf</tissue>
    </source>
</reference>
<dbReference type="InterPro" id="IPR046960">
    <property type="entry name" value="PPR_At4g14850-like_plant"/>
</dbReference>
<feature type="repeat" description="PPR" evidence="2">
    <location>
        <begin position="732"/>
        <end position="766"/>
    </location>
</feature>
<dbReference type="PROSITE" id="PS51375">
    <property type="entry name" value="PPR"/>
    <property type="match status" value="9"/>
</dbReference>